<comment type="caution">
    <text evidence="2">The sequence shown here is derived from an EMBL/GenBank/DDBJ whole genome shotgun (WGS) entry which is preliminary data.</text>
</comment>
<feature type="region of interest" description="Disordered" evidence="1">
    <location>
        <begin position="1"/>
        <end position="23"/>
    </location>
</feature>
<dbReference type="AlphaFoldDB" id="A0A2S8I7B5"/>
<name>A0A2S8I7B5_RHOOP</name>
<protein>
    <submittedName>
        <fullName evidence="2">Transposase</fullName>
    </submittedName>
</protein>
<reference evidence="3" key="1">
    <citation type="submission" date="2018-02" db="EMBL/GenBank/DDBJ databases">
        <title>Draft genome sequencing of Rhodococcus opacus KU647198.</title>
        <authorList>
            <person name="Zheng B.-X."/>
        </authorList>
    </citation>
    <scope>NUCLEOTIDE SEQUENCE [LARGE SCALE GENOMIC DNA]</scope>
    <source>
        <strain evidence="3">04-OD7</strain>
    </source>
</reference>
<feature type="compositionally biased region" description="Basic and acidic residues" evidence="1">
    <location>
        <begin position="14"/>
        <end position="23"/>
    </location>
</feature>
<organism evidence="2 3">
    <name type="scientific">Rhodococcus opacus</name>
    <name type="common">Nocardia opaca</name>
    <dbReference type="NCBI Taxonomy" id="37919"/>
    <lineage>
        <taxon>Bacteria</taxon>
        <taxon>Bacillati</taxon>
        <taxon>Actinomycetota</taxon>
        <taxon>Actinomycetes</taxon>
        <taxon>Mycobacteriales</taxon>
        <taxon>Nocardiaceae</taxon>
        <taxon>Rhodococcus</taxon>
    </lineage>
</organism>
<evidence type="ECO:0000313" key="3">
    <source>
        <dbReference type="Proteomes" id="UP000239290"/>
    </source>
</evidence>
<dbReference type="Proteomes" id="UP000239290">
    <property type="component" value="Unassembled WGS sequence"/>
</dbReference>
<proteinExistence type="predicted"/>
<dbReference type="EMBL" id="PUIO01000132">
    <property type="protein sequence ID" value="PQP10262.1"/>
    <property type="molecule type" value="Genomic_DNA"/>
</dbReference>
<sequence length="23" mass="2634">MAKQDQQTSSKTLMRVDELPLIT</sequence>
<evidence type="ECO:0000313" key="2">
    <source>
        <dbReference type="EMBL" id="PQP10262.1"/>
    </source>
</evidence>
<feature type="compositionally biased region" description="Polar residues" evidence="1">
    <location>
        <begin position="1"/>
        <end position="12"/>
    </location>
</feature>
<accession>A0A2S8I7B5</accession>
<feature type="non-terminal residue" evidence="2">
    <location>
        <position position="23"/>
    </location>
</feature>
<gene>
    <name evidence="2" type="ORF">C5613_43960</name>
</gene>
<evidence type="ECO:0000256" key="1">
    <source>
        <dbReference type="SAM" id="MobiDB-lite"/>
    </source>
</evidence>